<dbReference type="InterPro" id="IPR000903">
    <property type="entry name" value="NMT"/>
</dbReference>
<name>A0A6A6VAH0_9PLEO</name>
<dbReference type="Proteomes" id="UP000799440">
    <property type="component" value="Unassembled WGS sequence"/>
</dbReference>
<comment type="similarity">
    <text evidence="3 12">Belongs to the NMT family.</text>
</comment>
<evidence type="ECO:0000256" key="6">
    <source>
        <dbReference type="ARBA" id="ARBA00022240"/>
    </source>
</evidence>
<evidence type="ECO:0000256" key="11">
    <source>
        <dbReference type="RuleBase" id="RU000586"/>
    </source>
</evidence>
<evidence type="ECO:0000256" key="1">
    <source>
        <dbReference type="ARBA" id="ARBA00003900"/>
    </source>
</evidence>
<dbReference type="FunFam" id="3.40.630.30:FF:000056">
    <property type="entry name" value="Glycylpeptide N-tetradecanoyltransferase"/>
    <property type="match status" value="1"/>
</dbReference>
<dbReference type="GO" id="GO:0005737">
    <property type="term" value="C:cytoplasm"/>
    <property type="evidence" value="ECO:0007669"/>
    <property type="project" value="UniProtKB-SubCell"/>
</dbReference>
<evidence type="ECO:0000256" key="4">
    <source>
        <dbReference type="ARBA" id="ARBA00011245"/>
    </source>
</evidence>
<feature type="domain" description="Glycylpeptide N-tetradecanoyltransferase N-terminal" evidence="14">
    <location>
        <begin position="168"/>
        <end position="322"/>
    </location>
</feature>
<dbReference type="InterPro" id="IPR022676">
    <property type="entry name" value="NMT_N"/>
</dbReference>
<dbReference type="GO" id="GO:0004379">
    <property type="term" value="F:glycylpeptide N-tetradecanoyltransferase activity"/>
    <property type="evidence" value="ECO:0007669"/>
    <property type="project" value="UniProtKB-EC"/>
</dbReference>
<dbReference type="InterPro" id="IPR022677">
    <property type="entry name" value="NMT_C"/>
</dbReference>
<evidence type="ECO:0000256" key="5">
    <source>
        <dbReference type="ARBA" id="ARBA00012923"/>
    </source>
</evidence>
<comment type="function">
    <text evidence="1 11">Adds a myristoyl group to the N-terminal glycine residue of certain cellular proteins.</text>
</comment>
<feature type="compositionally biased region" description="Low complexity" evidence="13">
    <location>
        <begin position="13"/>
        <end position="29"/>
    </location>
</feature>
<evidence type="ECO:0000256" key="9">
    <source>
        <dbReference type="ARBA" id="ARBA00023315"/>
    </source>
</evidence>
<keyword evidence="17" id="KW-1185">Reference proteome</keyword>
<keyword evidence="7" id="KW-0963">Cytoplasm</keyword>
<evidence type="ECO:0000256" key="13">
    <source>
        <dbReference type="SAM" id="MobiDB-lite"/>
    </source>
</evidence>
<comment type="subunit">
    <text evidence="4">Monomer.</text>
</comment>
<dbReference type="InterPro" id="IPR016181">
    <property type="entry name" value="Acyl_CoA_acyltransferase"/>
</dbReference>
<evidence type="ECO:0000256" key="8">
    <source>
        <dbReference type="ARBA" id="ARBA00022679"/>
    </source>
</evidence>
<keyword evidence="8 11" id="KW-0808">Transferase</keyword>
<reference evidence="16" key="1">
    <citation type="journal article" date="2020" name="Stud. Mycol.">
        <title>101 Dothideomycetes genomes: a test case for predicting lifestyles and emergence of pathogens.</title>
        <authorList>
            <person name="Haridas S."/>
            <person name="Albert R."/>
            <person name="Binder M."/>
            <person name="Bloem J."/>
            <person name="Labutti K."/>
            <person name="Salamov A."/>
            <person name="Andreopoulos B."/>
            <person name="Baker S."/>
            <person name="Barry K."/>
            <person name="Bills G."/>
            <person name="Bluhm B."/>
            <person name="Cannon C."/>
            <person name="Castanera R."/>
            <person name="Culley D."/>
            <person name="Daum C."/>
            <person name="Ezra D."/>
            <person name="Gonzalez J."/>
            <person name="Henrissat B."/>
            <person name="Kuo A."/>
            <person name="Liang C."/>
            <person name="Lipzen A."/>
            <person name="Lutzoni F."/>
            <person name="Magnuson J."/>
            <person name="Mondo S."/>
            <person name="Nolan M."/>
            <person name="Ohm R."/>
            <person name="Pangilinan J."/>
            <person name="Park H.-J."/>
            <person name="Ramirez L."/>
            <person name="Alfaro M."/>
            <person name="Sun H."/>
            <person name="Tritt A."/>
            <person name="Yoshinaga Y."/>
            <person name="Zwiers L.-H."/>
            <person name="Turgeon B."/>
            <person name="Goodwin S."/>
            <person name="Spatafora J."/>
            <person name="Crous P."/>
            <person name="Grigoriev I."/>
        </authorList>
    </citation>
    <scope>NUCLEOTIDE SEQUENCE</scope>
    <source>
        <strain evidence="16">CBS 119925</strain>
    </source>
</reference>
<protein>
    <recommendedName>
        <fullName evidence="6 11">Glycylpeptide N-tetradecanoyltransferase</fullName>
        <ecNumber evidence="5 11">2.3.1.97</ecNumber>
    </recommendedName>
</protein>
<evidence type="ECO:0000256" key="10">
    <source>
        <dbReference type="ARBA" id="ARBA00048276"/>
    </source>
</evidence>
<dbReference type="EMBL" id="MU006572">
    <property type="protein sequence ID" value="KAF2747545.1"/>
    <property type="molecule type" value="Genomic_DNA"/>
</dbReference>
<feature type="region of interest" description="Disordered" evidence="13">
    <location>
        <begin position="1"/>
        <end position="76"/>
    </location>
</feature>
<proteinExistence type="inferred from homology"/>
<dbReference type="EC" id="2.3.1.97" evidence="5 11"/>
<evidence type="ECO:0000256" key="12">
    <source>
        <dbReference type="RuleBase" id="RU004178"/>
    </source>
</evidence>
<evidence type="ECO:0000259" key="14">
    <source>
        <dbReference type="Pfam" id="PF01233"/>
    </source>
</evidence>
<dbReference type="OrthoDB" id="60315at2759"/>
<dbReference type="AlphaFoldDB" id="A0A6A6VAH0"/>
<accession>A0A6A6VAH0</accession>
<evidence type="ECO:0000256" key="2">
    <source>
        <dbReference type="ARBA" id="ARBA00004496"/>
    </source>
</evidence>
<dbReference type="PANTHER" id="PTHR11377:SF5">
    <property type="entry name" value="GLYCYLPEPTIDE N-TETRADECANOYLTRANSFERASE"/>
    <property type="match status" value="1"/>
</dbReference>
<comment type="subcellular location">
    <subcellularLocation>
        <location evidence="2">Cytoplasm</location>
    </subcellularLocation>
</comment>
<gene>
    <name evidence="16" type="ORF">M011DRAFT_402133</name>
</gene>
<dbReference type="PANTHER" id="PTHR11377">
    <property type="entry name" value="N-MYRISTOYL TRANSFERASE"/>
    <property type="match status" value="1"/>
</dbReference>
<dbReference type="FunFam" id="3.40.630.30:FF:000042">
    <property type="entry name" value="Glycylpeptide N-tetradecanoyltransferase"/>
    <property type="match status" value="1"/>
</dbReference>
<comment type="catalytic activity">
    <reaction evidence="10 11">
        <text>N-terminal glycyl-[protein] + tetradecanoyl-CoA = N-tetradecanoylglycyl-[protein] + CoA + H(+)</text>
        <dbReference type="Rhea" id="RHEA:15521"/>
        <dbReference type="Rhea" id="RHEA-COMP:12666"/>
        <dbReference type="Rhea" id="RHEA-COMP:12667"/>
        <dbReference type="ChEBI" id="CHEBI:15378"/>
        <dbReference type="ChEBI" id="CHEBI:57287"/>
        <dbReference type="ChEBI" id="CHEBI:57385"/>
        <dbReference type="ChEBI" id="CHEBI:64723"/>
        <dbReference type="ChEBI" id="CHEBI:133050"/>
        <dbReference type="EC" id="2.3.1.97"/>
    </reaction>
</comment>
<dbReference type="Pfam" id="PF02799">
    <property type="entry name" value="NMT_C"/>
    <property type="match status" value="1"/>
</dbReference>
<dbReference type="SUPFAM" id="SSF55729">
    <property type="entry name" value="Acyl-CoA N-acyltransferases (Nat)"/>
    <property type="match status" value="2"/>
</dbReference>
<keyword evidence="9 11" id="KW-0012">Acyltransferase</keyword>
<dbReference type="Pfam" id="PF01233">
    <property type="entry name" value="NMT"/>
    <property type="match status" value="1"/>
</dbReference>
<feature type="domain" description="Glycylpeptide N-tetradecanoyltransferase C-terminal" evidence="15">
    <location>
        <begin position="336"/>
        <end position="550"/>
    </location>
</feature>
<sequence>MPQEASKISEPDATAAEASEVAAESGQSATQQPADDSKASKAAGVTKNEVQNSASQGKSKKGKDKAKGPVGGDLDQAVGQHLSKDQKNMLLESNPALAQEVKAMAKNPEHMAQLLEKLNVSEMLTGLAPGGKNAKDMGAHKFWKTQPVPSYEDMVSGKKIEDGPIKDIDINQVAKEPSPLGIEGYDWCTVDLDDEAQLEEVYKLLYNHYVEDAEAMFRFRYSPSFLQWALKSPGWKKDWHVGVRYGGKQLVAFISAIPIQLRVRERVLNCSEVNFLCVHRKLRSHQLAPRLIKEVTRRCYVEGVFQAVYTVGSLLPAPVSTCRYFHRSLNWEKLYEVGFSPLPHGSTIKRQVLRYKLPSETSTPGLRPLEAKDVDAALDLLKRYLKRMDMAQEFSKSEFEHWMCQGKNQKEQVVWAYVVEDPKSKKITDFVSFYNLESKVLKHAKHDVIKAAYLFYYATESAFENDTKVLKARLNTLIKDALIMAKKKNFDVFNALTLLDNPLFLEDQRFGAGDGSLYYYLYNYRAARIPGGIDAQNQSSDKHMGGVGLVML</sequence>
<evidence type="ECO:0000256" key="7">
    <source>
        <dbReference type="ARBA" id="ARBA00022490"/>
    </source>
</evidence>
<organism evidence="16 17">
    <name type="scientific">Sporormia fimetaria CBS 119925</name>
    <dbReference type="NCBI Taxonomy" id="1340428"/>
    <lineage>
        <taxon>Eukaryota</taxon>
        <taxon>Fungi</taxon>
        <taxon>Dikarya</taxon>
        <taxon>Ascomycota</taxon>
        <taxon>Pezizomycotina</taxon>
        <taxon>Dothideomycetes</taxon>
        <taxon>Pleosporomycetidae</taxon>
        <taxon>Pleosporales</taxon>
        <taxon>Sporormiaceae</taxon>
        <taxon>Sporormia</taxon>
    </lineage>
</organism>
<evidence type="ECO:0000259" key="15">
    <source>
        <dbReference type="Pfam" id="PF02799"/>
    </source>
</evidence>
<evidence type="ECO:0000313" key="17">
    <source>
        <dbReference type="Proteomes" id="UP000799440"/>
    </source>
</evidence>
<dbReference type="Gene3D" id="3.40.630.30">
    <property type="match status" value="2"/>
</dbReference>
<evidence type="ECO:0000256" key="3">
    <source>
        <dbReference type="ARBA" id="ARBA00009469"/>
    </source>
</evidence>
<dbReference type="PIRSF" id="PIRSF015892">
    <property type="entry name" value="N-myristl_transf"/>
    <property type="match status" value="1"/>
</dbReference>
<evidence type="ECO:0000313" key="16">
    <source>
        <dbReference type="EMBL" id="KAF2747545.1"/>
    </source>
</evidence>